<organism evidence="2 3">
    <name type="scientific">Monilinia fructicola</name>
    <name type="common">Brown rot fungus</name>
    <name type="synonym">Ciboria fructicola</name>
    <dbReference type="NCBI Taxonomy" id="38448"/>
    <lineage>
        <taxon>Eukaryota</taxon>
        <taxon>Fungi</taxon>
        <taxon>Dikarya</taxon>
        <taxon>Ascomycota</taxon>
        <taxon>Pezizomycotina</taxon>
        <taxon>Leotiomycetes</taxon>
        <taxon>Helotiales</taxon>
        <taxon>Sclerotiniaceae</taxon>
        <taxon>Monilinia</taxon>
    </lineage>
</organism>
<evidence type="ECO:0000313" key="3">
    <source>
        <dbReference type="Proteomes" id="UP000322873"/>
    </source>
</evidence>
<gene>
    <name evidence="2" type="ORF">EYC84_009122</name>
</gene>
<accession>A0A5M9JHI4</accession>
<keyword evidence="3" id="KW-1185">Reference proteome</keyword>
<feature type="compositionally biased region" description="Polar residues" evidence="1">
    <location>
        <begin position="302"/>
        <end position="315"/>
    </location>
</feature>
<evidence type="ECO:0000256" key="1">
    <source>
        <dbReference type="SAM" id="MobiDB-lite"/>
    </source>
</evidence>
<protein>
    <submittedName>
        <fullName evidence="2">Uncharacterized protein</fullName>
    </submittedName>
</protein>
<dbReference type="EMBL" id="VICG01000012">
    <property type="protein sequence ID" value="KAA8566575.1"/>
    <property type="molecule type" value="Genomic_DNA"/>
</dbReference>
<comment type="caution">
    <text evidence="2">The sequence shown here is derived from an EMBL/GenBank/DDBJ whole genome shotgun (WGS) entry which is preliminary data.</text>
</comment>
<reference evidence="2 3" key="1">
    <citation type="submission" date="2019-06" db="EMBL/GenBank/DDBJ databases">
        <title>Genome Sequence of the Brown Rot Fungal Pathogen Monilinia fructicola.</title>
        <authorList>
            <person name="De Miccolis Angelini R.M."/>
            <person name="Landi L."/>
            <person name="Abate D."/>
            <person name="Pollastro S."/>
            <person name="Romanazzi G."/>
            <person name="Faretra F."/>
        </authorList>
    </citation>
    <scope>NUCLEOTIDE SEQUENCE [LARGE SCALE GENOMIC DNA]</scope>
    <source>
        <strain evidence="2 3">Mfrc123</strain>
    </source>
</reference>
<dbReference type="VEuPathDB" id="FungiDB:MFRU_042g00670"/>
<feature type="region of interest" description="Disordered" evidence="1">
    <location>
        <begin position="302"/>
        <end position="366"/>
    </location>
</feature>
<name>A0A5M9JHI4_MONFR</name>
<sequence length="366" mass="41418">MVPKTTLGLKRPQISHRIRNRQARPGANETSPTHDYPRFYYHLDLLIRFINQAMLRILAFYFANHRLQDPPFALGTIYNFDFNFGAVYSYGKYNPFLRSGRLIERGETHNSGEERLRDCQNNLGPQQRASIDGLPLLSSTDMSSWMNDAAVQNHNGAGFNHLNESNTGGNMMDPSGFMPTSSSFDPNQFQNQQLQQRMQNVQVHHRGKLLACYRTLARKLRNRMLIPDSHLTMSLHNMRLNRLHTRICKMDQAMPARLPSWLISYVPAASRSESRQLPLTHSHHHNPIMAAELIHHKVAHLPQNTPYAPGYSQNFTPPPGRTSAPPQKRNGNTTDATYDGTTSNVQSTGATTEPPVATKKPFTGPN</sequence>
<feature type="compositionally biased region" description="Polar residues" evidence="1">
    <location>
        <begin position="329"/>
        <end position="351"/>
    </location>
</feature>
<dbReference type="Proteomes" id="UP000322873">
    <property type="component" value="Unassembled WGS sequence"/>
</dbReference>
<proteinExistence type="predicted"/>
<dbReference type="AlphaFoldDB" id="A0A5M9JHI4"/>
<evidence type="ECO:0000313" key="2">
    <source>
        <dbReference type="EMBL" id="KAA8566575.1"/>
    </source>
</evidence>